<gene>
    <name evidence="1" type="ORF">NM208_g7425</name>
</gene>
<proteinExistence type="predicted"/>
<evidence type="ECO:0000313" key="1">
    <source>
        <dbReference type="EMBL" id="KAJ3534730.1"/>
    </source>
</evidence>
<reference evidence="1" key="1">
    <citation type="submission" date="2022-08" db="EMBL/GenBank/DDBJ databases">
        <title>Genome Sequence of Fusarium decemcellulare.</title>
        <authorList>
            <person name="Buettner E."/>
        </authorList>
    </citation>
    <scope>NUCLEOTIDE SEQUENCE</scope>
    <source>
        <strain evidence="1">Babe19</strain>
    </source>
</reference>
<name>A0ACC1S9E5_9HYPO</name>
<dbReference type="Proteomes" id="UP001148629">
    <property type="component" value="Unassembled WGS sequence"/>
</dbReference>
<protein>
    <submittedName>
        <fullName evidence="1">Uncharacterized protein</fullName>
    </submittedName>
</protein>
<sequence>MSKPKAHIYTPLQHHEIRLLRCRRACASPGAVTSSAAIKGPTTLTVLNHQIGIHQVSLMTCPPFIALSYVWGTPNRDYTLTLCDNSLLQITQSISDALVHLLDDIDEGFIWIDQVCINQSDTEERNHQVSKMGDIYRKACRVFVWLGLEGDSVERVDRIFRDFDEARENSTTNAVLREAFVFSPEAHLHKQAMISIMKLPWFERAWVVQEFMLAREAIFAHGRFRWRPDTIFAVTCLFRDIGKESFSEFLDHEVSYLRKNHPFQVMQSNKETQEDFHSLLSRLTSDRKVSEPRDLVYAFLALNKDDRIQIRPTYDVPVYRVFIEVARTIITATACLDILAVTPRQSHQRPCFSADFPQSFPSWVPNWCCGPLGVPLFNRANQVPFNACIGCSWAEPSPKPDNPDHLVLQGRIIGTVYETSPVISGMGSRQRLADFVRLEEQIAALRQILRRIKSQFRLTRQRVLRVCISDGSSVPQLSPWIVEKDVEFRQVRGLSEDSLNCLLHVYDNDKQLGTRNPDKRLLWEYALVLRNRRLFVAADGRIGLAQNCVRAGDIIIIAKGSVTPLVIREINKEKRTFRFIGQCYLENAMFGEECNLEKWPMSRFYIA</sequence>
<keyword evidence="2" id="KW-1185">Reference proteome</keyword>
<evidence type="ECO:0000313" key="2">
    <source>
        <dbReference type="Proteomes" id="UP001148629"/>
    </source>
</evidence>
<comment type="caution">
    <text evidence="1">The sequence shown here is derived from an EMBL/GenBank/DDBJ whole genome shotgun (WGS) entry which is preliminary data.</text>
</comment>
<dbReference type="EMBL" id="JANRMS010000762">
    <property type="protein sequence ID" value="KAJ3534730.1"/>
    <property type="molecule type" value="Genomic_DNA"/>
</dbReference>
<accession>A0ACC1S9E5</accession>
<organism evidence="1 2">
    <name type="scientific">Fusarium decemcellulare</name>
    <dbReference type="NCBI Taxonomy" id="57161"/>
    <lineage>
        <taxon>Eukaryota</taxon>
        <taxon>Fungi</taxon>
        <taxon>Dikarya</taxon>
        <taxon>Ascomycota</taxon>
        <taxon>Pezizomycotina</taxon>
        <taxon>Sordariomycetes</taxon>
        <taxon>Hypocreomycetidae</taxon>
        <taxon>Hypocreales</taxon>
        <taxon>Nectriaceae</taxon>
        <taxon>Fusarium</taxon>
        <taxon>Fusarium decemcellulare species complex</taxon>
    </lineage>
</organism>